<keyword evidence="2" id="KW-1185">Reference proteome</keyword>
<accession>A0A410T7V3</accession>
<name>A0A410T7V3_9CAUD</name>
<evidence type="ECO:0000313" key="1">
    <source>
        <dbReference type="EMBL" id="QAU05077.1"/>
    </source>
</evidence>
<dbReference type="Proteomes" id="UP000289163">
    <property type="component" value="Segment"/>
</dbReference>
<sequence length="83" mass="9537">MRMRIIDRTEGNESPSHCYIVTGSIGPEFEPLLFATHTLAKKYAQHIVKYGEANVVFPPFVPVIETRHKADMNRFTIHNKIPE</sequence>
<evidence type="ECO:0000313" key="2">
    <source>
        <dbReference type="Proteomes" id="UP000289163"/>
    </source>
</evidence>
<protein>
    <submittedName>
        <fullName evidence="1">Uncharacterized protein</fullName>
    </submittedName>
</protein>
<dbReference type="EMBL" id="MK224498">
    <property type="protein sequence ID" value="QAU05077.1"/>
    <property type="molecule type" value="Genomic_DNA"/>
</dbReference>
<proteinExistence type="predicted"/>
<organism evidence="1 2">
    <name type="scientific">Pseudomonas phage Henu5</name>
    <dbReference type="NCBI Taxonomy" id="2499902"/>
    <lineage>
        <taxon>Viruses</taxon>
        <taxon>Duplodnaviria</taxon>
        <taxon>Heunggongvirae</taxon>
        <taxon>Uroviricota</taxon>
        <taxon>Caudoviricetes</taxon>
        <taxon>Vandenendeviridae</taxon>
        <taxon>Skurskavirinae</taxon>
        <taxon>Pakpunavirus</taxon>
        <taxon>Pakpunavirus Henu5</taxon>
    </lineage>
</organism>
<gene>
    <name evidence="1" type="ORF">Henu5_gp46</name>
</gene>
<reference evidence="1 2" key="1">
    <citation type="submission" date="2018-11" db="EMBL/GenBank/DDBJ databases">
        <authorList>
            <person name="Teng T."/>
        </authorList>
    </citation>
    <scope>NUCLEOTIDE SEQUENCE [LARGE SCALE GENOMIC DNA]</scope>
</reference>